<comment type="caution">
    <text evidence="12">The sequence shown here is derived from an EMBL/GenBank/DDBJ whole genome shotgun (WGS) entry which is preliminary data.</text>
</comment>
<dbReference type="RefSeq" id="WP_027846265.1">
    <property type="nucleotide sequence ID" value="NZ_LMTZ01000090.1"/>
</dbReference>
<name>A0A0V7ZRX7_9CYAN</name>
<dbReference type="NCBIfam" id="NF040570">
    <property type="entry name" value="guided_TnpB"/>
    <property type="match status" value="1"/>
</dbReference>
<reference evidence="12 13" key="1">
    <citation type="journal article" date="2015" name="Genome Announc.">
        <title>Draft Genome of the Euendolithic (true boring) Cyanobacterium Mastigocoleus testarum strain BC008.</title>
        <authorList>
            <person name="Guida B.S."/>
            <person name="Garcia-Pichel F."/>
        </authorList>
    </citation>
    <scope>NUCLEOTIDE SEQUENCE [LARGE SCALE GENOMIC DNA]</scope>
    <source>
        <strain evidence="12 13">BC008</strain>
    </source>
</reference>
<dbReference type="InterPro" id="IPR001959">
    <property type="entry name" value="Transposase"/>
</dbReference>
<evidence type="ECO:0000256" key="3">
    <source>
        <dbReference type="ARBA" id="ARBA00022578"/>
    </source>
</evidence>
<feature type="domain" description="Cas12f1-like TNB" evidence="9">
    <location>
        <begin position="357"/>
        <end position="422"/>
    </location>
</feature>
<evidence type="ECO:0000259" key="9">
    <source>
        <dbReference type="Pfam" id="PF07282"/>
    </source>
</evidence>
<evidence type="ECO:0000313" key="13">
    <source>
        <dbReference type="Proteomes" id="UP000053372"/>
    </source>
</evidence>
<keyword evidence="3" id="KW-0815">Transposition</keyword>
<sequence length="495" mass="56820">MLLGYQNKLKPNKKQTLKVLSWIDMLRANYNYNLADREVTYQERFVQGEYCNLRNKGTACPLTCSVSSNSATSDTGDIYKVKKKTREIKLKTAEEIQITNLPILKKTRPWYKEIDSTVLQQNVKRLQVAYNNFFAGRSKYPKFKNKSNFKSFTFTSGIKVADKAIYLPKLGWVKYFNSRPIPEGFKVKSATVRLKADGLYVTLKIENKAVPPFPTIAVEDAKTVVGLDMGITKLVHCSDGSQYDNPRHSTNKRTRKLLKVRQRRLARKKKGSKNRKKAGKLIGRLHQKITNKREAFQWQLANKLTRKADAVVVEDLNISGMKKRCKPKEDVSNKGRFLTNGQSRKRGLNRSISDASWYSLTQKIEYLAAKQGKVFRRVNPRHTSQKCPECGHVDKANRNKEKFLCGNCGYLAHADLNAARNIKQRGIDEYSFPVACKVKIRMVPEDFREPEQLCLFKMPISETTEVRRRAARKGRRRVPGNPAKQLSLFEDISDI</sequence>
<dbReference type="PANTHER" id="PTHR30405">
    <property type="entry name" value="TRANSPOSASE"/>
    <property type="match status" value="1"/>
</dbReference>
<evidence type="ECO:0000256" key="2">
    <source>
        <dbReference type="ARBA" id="ARBA00011044"/>
    </source>
</evidence>
<dbReference type="GO" id="GO:0046872">
    <property type="term" value="F:metal ion binding"/>
    <property type="evidence" value="ECO:0007669"/>
    <property type="project" value="UniProtKB-KW"/>
</dbReference>
<accession>A0A0V7ZRX7</accession>
<dbReference type="GO" id="GO:0006310">
    <property type="term" value="P:DNA recombination"/>
    <property type="evidence" value="ECO:0007669"/>
    <property type="project" value="UniProtKB-KW"/>
</dbReference>
<evidence type="ECO:0000256" key="5">
    <source>
        <dbReference type="ARBA" id="ARBA00022833"/>
    </source>
</evidence>
<proteinExistence type="inferred from homology"/>
<keyword evidence="13" id="KW-1185">Reference proteome</keyword>
<keyword evidence="7" id="KW-0233">DNA recombination</keyword>
<evidence type="ECO:0000259" key="10">
    <source>
        <dbReference type="Pfam" id="PF12323"/>
    </source>
</evidence>
<dbReference type="PANTHER" id="PTHR30405:SF25">
    <property type="entry name" value="RNA-GUIDED DNA ENDONUCLEASE INSQ-RELATED"/>
    <property type="match status" value="1"/>
</dbReference>
<evidence type="ECO:0000259" key="8">
    <source>
        <dbReference type="Pfam" id="PF01385"/>
    </source>
</evidence>
<evidence type="ECO:0000256" key="1">
    <source>
        <dbReference type="ARBA" id="ARBA00008761"/>
    </source>
</evidence>
<evidence type="ECO:0000256" key="7">
    <source>
        <dbReference type="ARBA" id="ARBA00023172"/>
    </source>
</evidence>
<evidence type="ECO:0000313" key="12">
    <source>
        <dbReference type="EMBL" id="KST67153.1"/>
    </source>
</evidence>
<keyword evidence="5" id="KW-0862">Zinc</keyword>
<feature type="domain" description="Probable transposase IS891/IS1136/IS1341" evidence="8">
    <location>
        <begin position="217"/>
        <end position="323"/>
    </location>
</feature>
<dbReference type="Proteomes" id="UP000053372">
    <property type="component" value="Unassembled WGS sequence"/>
</dbReference>
<dbReference type="EMBL" id="LMTZ01000090">
    <property type="protein sequence ID" value="KST67153.1"/>
    <property type="molecule type" value="Genomic_DNA"/>
</dbReference>
<evidence type="ECO:0000256" key="6">
    <source>
        <dbReference type="ARBA" id="ARBA00023125"/>
    </source>
</evidence>
<dbReference type="InterPro" id="IPR010095">
    <property type="entry name" value="Cas12f1-like_TNB"/>
</dbReference>
<dbReference type="AlphaFoldDB" id="A0A0V7ZRX7"/>
<dbReference type="NCBIfam" id="TIGR01766">
    <property type="entry name" value="IS200/IS605 family accessory protein TnpB-like domain"/>
    <property type="match status" value="1"/>
</dbReference>
<dbReference type="EMBL" id="LMTZ01000092">
    <property type="protein sequence ID" value="KST66958.1"/>
    <property type="molecule type" value="Genomic_DNA"/>
</dbReference>
<evidence type="ECO:0000256" key="4">
    <source>
        <dbReference type="ARBA" id="ARBA00022723"/>
    </source>
</evidence>
<dbReference type="Pfam" id="PF01385">
    <property type="entry name" value="OrfB_IS605"/>
    <property type="match status" value="1"/>
</dbReference>
<dbReference type="Pfam" id="PF07282">
    <property type="entry name" value="Cas12f1-like_TNB"/>
    <property type="match status" value="1"/>
</dbReference>
<comment type="similarity">
    <text evidence="2">In the N-terminal section; belongs to the transposase 2 family.</text>
</comment>
<organism evidence="12 13">
    <name type="scientific">Mastigocoleus testarum BC008</name>
    <dbReference type="NCBI Taxonomy" id="371196"/>
    <lineage>
        <taxon>Bacteria</taxon>
        <taxon>Bacillati</taxon>
        <taxon>Cyanobacteriota</taxon>
        <taxon>Cyanophyceae</taxon>
        <taxon>Nostocales</taxon>
        <taxon>Hapalosiphonaceae</taxon>
        <taxon>Mastigocoleus</taxon>
    </lineage>
</organism>
<dbReference type="InterPro" id="IPR051399">
    <property type="entry name" value="RNA-guided_DNA_endo/Transpos"/>
</dbReference>
<gene>
    <name evidence="11" type="ORF">BC008_27595</name>
    <name evidence="12" type="ORF">BC008_28585</name>
</gene>
<evidence type="ECO:0000313" key="11">
    <source>
        <dbReference type="EMBL" id="KST66958.1"/>
    </source>
</evidence>
<keyword evidence="4" id="KW-0479">Metal-binding</keyword>
<dbReference type="Pfam" id="PF12323">
    <property type="entry name" value="HTH_OrfB_IS605"/>
    <property type="match status" value="1"/>
</dbReference>
<dbReference type="OrthoDB" id="448372at2"/>
<protein>
    <submittedName>
        <fullName evidence="12">Transposase</fullName>
    </submittedName>
</protein>
<comment type="similarity">
    <text evidence="1">In the C-terminal section; belongs to the transposase 35 family.</text>
</comment>
<dbReference type="GO" id="GO:0003677">
    <property type="term" value="F:DNA binding"/>
    <property type="evidence" value="ECO:0007669"/>
    <property type="project" value="UniProtKB-KW"/>
</dbReference>
<keyword evidence="6" id="KW-0238">DNA-binding</keyword>
<dbReference type="GO" id="GO:0032196">
    <property type="term" value="P:transposition"/>
    <property type="evidence" value="ECO:0007669"/>
    <property type="project" value="UniProtKB-KW"/>
</dbReference>
<feature type="domain" description="Transposase putative helix-turn-helix" evidence="10">
    <location>
        <begin position="1"/>
        <end position="44"/>
    </location>
</feature>
<dbReference type="InterPro" id="IPR021027">
    <property type="entry name" value="Transposase_put_HTH"/>
</dbReference>